<feature type="non-terminal residue" evidence="3">
    <location>
        <position position="279"/>
    </location>
</feature>
<name>A0AA36MY99_9DINO</name>
<protein>
    <submittedName>
        <fullName evidence="3">Uncharacterized protein</fullName>
    </submittedName>
</protein>
<dbReference type="Proteomes" id="UP001178507">
    <property type="component" value="Unassembled WGS sequence"/>
</dbReference>
<feature type="compositionally biased region" description="Basic and acidic residues" evidence="2">
    <location>
        <begin position="1"/>
        <end position="15"/>
    </location>
</feature>
<feature type="coiled-coil region" evidence="1">
    <location>
        <begin position="190"/>
        <end position="217"/>
    </location>
</feature>
<accession>A0AA36MY99</accession>
<proteinExistence type="predicted"/>
<reference evidence="3" key="1">
    <citation type="submission" date="2023-08" db="EMBL/GenBank/DDBJ databases">
        <authorList>
            <person name="Chen Y."/>
            <person name="Shah S."/>
            <person name="Dougan E. K."/>
            <person name="Thang M."/>
            <person name="Chan C."/>
        </authorList>
    </citation>
    <scope>NUCLEOTIDE SEQUENCE</scope>
</reference>
<keyword evidence="1" id="KW-0175">Coiled coil</keyword>
<organism evidence="3 4">
    <name type="scientific">Effrenium voratum</name>
    <dbReference type="NCBI Taxonomy" id="2562239"/>
    <lineage>
        <taxon>Eukaryota</taxon>
        <taxon>Sar</taxon>
        <taxon>Alveolata</taxon>
        <taxon>Dinophyceae</taxon>
        <taxon>Suessiales</taxon>
        <taxon>Symbiodiniaceae</taxon>
        <taxon>Effrenium</taxon>
    </lineage>
</organism>
<evidence type="ECO:0000256" key="1">
    <source>
        <dbReference type="SAM" id="Coils"/>
    </source>
</evidence>
<evidence type="ECO:0000313" key="3">
    <source>
        <dbReference type="EMBL" id="CAJ1391029.1"/>
    </source>
</evidence>
<comment type="caution">
    <text evidence="3">The sequence shown here is derived from an EMBL/GenBank/DDBJ whole genome shotgun (WGS) entry which is preliminary data.</text>
</comment>
<gene>
    <name evidence="3" type="ORF">EVOR1521_LOCUS16301</name>
</gene>
<evidence type="ECO:0000313" key="4">
    <source>
        <dbReference type="Proteomes" id="UP001178507"/>
    </source>
</evidence>
<keyword evidence="4" id="KW-1185">Reference proteome</keyword>
<feature type="region of interest" description="Disordered" evidence="2">
    <location>
        <begin position="1"/>
        <end position="25"/>
    </location>
</feature>
<evidence type="ECO:0000256" key="2">
    <source>
        <dbReference type="SAM" id="MobiDB-lite"/>
    </source>
</evidence>
<sequence length="279" mass="30552">AAKREDGQAPMEHDGSGAPPSQLGYARGTVSALLTSLKYQVKAKKTSDSQKDDAQKDETESLVTNFFTRQGIFEIEHIDTAGLSENDKDEILEEILSKSEKNFGHSRQVQEHSKFKQLHKYLFVYTKGKKNTEGTRTSSSMSSTAAGMKGKASQKMALDLLGRPELASSSAAEHGMSASLSEAKSESKSLQAARVRLSKLLEDLKLLTAEIAGLKNNSWGKKLGELENADQQLSGFLSEVRTQLAVPFPTDKLKELNEKASMHEKAVKLIYKTSKSLLS</sequence>
<dbReference type="EMBL" id="CAUJNA010002209">
    <property type="protein sequence ID" value="CAJ1391029.1"/>
    <property type="molecule type" value="Genomic_DNA"/>
</dbReference>
<dbReference type="AlphaFoldDB" id="A0AA36MY99"/>